<organism evidence="1 2">
    <name type="scientific">Portunus trituberculatus</name>
    <name type="common">Swimming crab</name>
    <name type="synonym">Neptunus trituberculatus</name>
    <dbReference type="NCBI Taxonomy" id="210409"/>
    <lineage>
        <taxon>Eukaryota</taxon>
        <taxon>Metazoa</taxon>
        <taxon>Ecdysozoa</taxon>
        <taxon>Arthropoda</taxon>
        <taxon>Crustacea</taxon>
        <taxon>Multicrustacea</taxon>
        <taxon>Malacostraca</taxon>
        <taxon>Eumalacostraca</taxon>
        <taxon>Eucarida</taxon>
        <taxon>Decapoda</taxon>
        <taxon>Pleocyemata</taxon>
        <taxon>Brachyura</taxon>
        <taxon>Eubrachyura</taxon>
        <taxon>Portunoidea</taxon>
        <taxon>Portunidae</taxon>
        <taxon>Portuninae</taxon>
        <taxon>Portunus</taxon>
    </lineage>
</organism>
<evidence type="ECO:0000313" key="2">
    <source>
        <dbReference type="Proteomes" id="UP000324222"/>
    </source>
</evidence>
<dbReference type="EMBL" id="VSRR010000095">
    <property type="protein sequence ID" value="MPC09983.1"/>
    <property type="molecule type" value="Genomic_DNA"/>
</dbReference>
<evidence type="ECO:0000313" key="1">
    <source>
        <dbReference type="EMBL" id="MPC09983.1"/>
    </source>
</evidence>
<keyword evidence="2" id="KW-1185">Reference proteome</keyword>
<dbReference type="AlphaFoldDB" id="A0A5B7CR72"/>
<accession>A0A5B7CR72</accession>
<sequence>MHCTCVAITPVVAVVSNSKAYKRYGVTDDEFQLMATQGQGTKLNRLAKAKHIYLIVHKQHCANSIL</sequence>
<protein>
    <submittedName>
        <fullName evidence="1">Uncharacterized protein</fullName>
    </submittedName>
</protein>
<gene>
    <name evidence="1" type="ORF">E2C01_002607</name>
</gene>
<dbReference type="Proteomes" id="UP000324222">
    <property type="component" value="Unassembled WGS sequence"/>
</dbReference>
<comment type="caution">
    <text evidence="1">The sequence shown here is derived from an EMBL/GenBank/DDBJ whole genome shotgun (WGS) entry which is preliminary data.</text>
</comment>
<proteinExistence type="predicted"/>
<reference evidence="1 2" key="1">
    <citation type="submission" date="2019-05" db="EMBL/GenBank/DDBJ databases">
        <title>Another draft genome of Portunus trituberculatus and its Hox gene families provides insights of decapod evolution.</title>
        <authorList>
            <person name="Jeong J.-H."/>
            <person name="Song I."/>
            <person name="Kim S."/>
            <person name="Choi T."/>
            <person name="Kim D."/>
            <person name="Ryu S."/>
            <person name="Kim W."/>
        </authorList>
    </citation>
    <scope>NUCLEOTIDE SEQUENCE [LARGE SCALE GENOMIC DNA]</scope>
    <source>
        <tissue evidence="1">Muscle</tissue>
    </source>
</reference>
<name>A0A5B7CR72_PORTR</name>